<sequence>MRGTPFIADTGCNSRVARHETWRNPRVAPRSGSPGCGAARAVASPRCRGGISLRKHRVDAKHRILSAFGFPAHPLVSDRGSRARVVSATGSGKTFTAASAALDMFPAGRVLAPTLDLLVQTARAWRRVGHRSPMVAVCSLADDPVLEDLETRATTHPIQLALWAGTPAPDRARHLRLLPRRTRRPRRPVRRIAGAGEGAGADRPRPGQW</sequence>
<gene>
    <name evidence="3" type="ORF">ACFPFX_11150</name>
</gene>
<dbReference type="InterPro" id="IPR006935">
    <property type="entry name" value="Helicase/UvrB_N"/>
</dbReference>
<accession>A0ABV9UJF7</accession>
<keyword evidence="3" id="KW-0347">Helicase</keyword>
<feature type="domain" description="Helicase/UvrB N-terminal" evidence="2">
    <location>
        <begin position="51"/>
        <end position="132"/>
    </location>
</feature>
<keyword evidence="3" id="KW-0067">ATP-binding</keyword>
<organism evidence="3 4">
    <name type="scientific">Streptomyces mauvecolor</name>
    <dbReference type="NCBI Taxonomy" id="58345"/>
    <lineage>
        <taxon>Bacteria</taxon>
        <taxon>Bacillati</taxon>
        <taxon>Actinomycetota</taxon>
        <taxon>Actinomycetes</taxon>
        <taxon>Kitasatosporales</taxon>
        <taxon>Streptomycetaceae</taxon>
        <taxon>Streptomyces</taxon>
    </lineage>
</organism>
<feature type="region of interest" description="Disordered" evidence="1">
    <location>
        <begin position="180"/>
        <end position="209"/>
    </location>
</feature>
<comment type="caution">
    <text evidence="3">The sequence shown here is derived from an EMBL/GenBank/DDBJ whole genome shotgun (WGS) entry which is preliminary data.</text>
</comment>
<dbReference type="EMBL" id="JBHSIZ010000011">
    <property type="protein sequence ID" value="MFC4956856.1"/>
    <property type="molecule type" value="Genomic_DNA"/>
</dbReference>
<dbReference type="InterPro" id="IPR027417">
    <property type="entry name" value="P-loop_NTPase"/>
</dbReference>
<protein>
    <submittedName>
        <fullName evidence="3">DEAD/DEAH box helicase family protein</fullName>
    </submittedName>
</protein>
<proteinExistence type="predicted"/>
<feature type="compositionally biased region" description="Basic residues" evidence="1">
    <location>
        <begin position="180"/>
        <end position="190"/>
    </location>
</feature>
<dbReference type="RefSeq" id="WP_344380178.1">
    <property type="nucleotide sequence ID" value="NZ_BAAASQ010000038.1"/>
</dbReference>
<name>A0ABV9UJF7_9ACTN</name>
<evidence type="ECO:0000259" key="2">
    <source>
        <dbReference type="Pfam" id="PF04851"/>
    </source>
</evidence>
<dbReference type="GO" id="GO:0004386">
    <property type="term" value="F:helicase activity"/>
    <property type="evidence" value="ECO:0007669"/>
    <property type="project" value="UniProtKB-KW"/>
</dbReference>
<keyword evidence="3" id="KW-0547">Nucleotide-binding</keyword>
<dbReference type="Gene3D" id="3.40.50.300">
    <property type="entry name" value="P-loop containing nucleotide triphosphate hydrolases"/>
    <property type="match status" value="1"/>
</dbReference>
<dbReference type="Pfam" id="PF04851">
    <property type="entry name" value="ResIII"/>
    <property type="match status" value="1"/>
</dbReference>
<keyword evidence="4" id="KW-1185">Reference proteome</keyword>
<reference evidence="4" key="1">
    <citation type="journal article" date="2019" name="Int. J. Syst. Evol. Microbiol.">
        <title>The Global Catalogue of Microorganisms (GCM) 10K type strain sequencing project: providing services to taxonomists for standard genome sequencing and annotation.</title>
        <authorList>
            <consortium name="The Broad Institute Genomics Platform"/>
            <consortium name="The Broad Institute Genome Sequencing Center for Infectious Disease"/>
            <person name="Wu L."/>
            <person name="Ma J."/>
        </authorList>
    </citation>
    <scope>NUCLEOTIDE SEQUENCE [LARGE SCALE GENOMIC DNA]</scope>
    <source>
        <strain evidence="4">CCM 7224</strain>
    </source>
</reference>
<keyword evidence="3" id="KW-0378">Hydrolase</keyword>
<dbReference type="SUPFAM" id="SSF52540">
    <property type="entry name" value="P-loop containing nucleoside triphosphate hydrolases"/>
    <property type="match status" value="1"/>
</dbReference>
<evidence type="ECO:0000313" key="3">
    <source>
        <dbReference type="EMBL" id="MFC4956856.1"/>
    </source>
</evidence>
<evidence type="ECO:0000313" key="4">
    <source>
        <dbReference type="Proteomes" id="UP001595834"/>
    </source>
</evidence>
<evidence type="ECO:0000256" key="1">
    <source>
        <dbReference type="SAM" id="MobiDB-lite"/>
    </source>
</evidence>
<feature type="compositionally biased region" description="Basic and acidic residues" evidence="1">
    <location>
        <begin position="200"/>
        <end position="209"/>
    </location>
</feature>
<dbReference type="Proteomes" id="UP001595834">
    <property type="component" value="Unassembled WGS sequence"/>
</dbReference>